<dbReference type="EMBL" id="JABSTR010000003">
    <property type="protein sequence ID" value="KAH9365296.1"/>
    <property type="molecule type" value="Genomic_DNA"/>
</dbReference>
<evidence type="ECO:0000313" key="3">
    <source>
        <dbReference type="Proteomes" id="UP000821853"/>
    </source>
</evidence>
<dbReference type="OrthoDB" id="10610333at2759"/>
<dbReference type="Proteomes" id="UP000821853">
    <property type="component" value="Unassembled WGS sequence"/>
</dbReference>
<protein>
    <submittedName>
        <fullName evidence="2">Uncharacterized protein</fullName>
    </submittedName>
</protein>
<feature type="compositionally biased region" description="Polar residues" evidence="1">
    <location>
        <begin position="1"/>
        <end position="11"/>
    </location>
</feature>
<gene>
    <name evidence="2" type="ORF">HPB48_018302</name>
</gene>
<feature type="region of interest" description="Disordered" evidence="1">
    <location>
        <begin position="103"/>
        <end position="136"/>
    </location>
</feature>
<dbReference type="VEuPathDB" id="VectorBase:HLOH_059247"/>
<name>A0A9J6FSM4_HAELO</name>
<evidence type="ECO:0000256" key="1">
    <source>
        <dbReference type="SAM" id="MobiDB-lite"/>
    </source>
</evidence>
<proteinExistence type="predicted"/>
<sequence length="206" mass="21628">MNAKSDNSFFNLFTELPPSAAQEPPTPTTPGTPITDMSGLLACTPPSFPTPPPSSEATSGGTPAERNSPSLALSGDGETPPPSASLDFDFHLDLDDFEGMDLGMLTDGSSSSKNQASRNQYPESTDLSDPGAEHGDRAVGLAGRYDAADFVRVGHQRTGLFFRGPVRGSVVDRHSGNDAARPPAVNQRVCGHSGPIRPVFGERYGL</sequence>
<feature type="compositionally biased region" description="Polar residues" evidence="1">
    <location>
        <begin position="107"/>
        <end position="127"/>
    </location>
</feature>
<evidence type="ECO:0000313" key="2">
    <source>
        <dbReference type="EMBL" id="KAH9365296.1"/>
    </source>
</evidence>
<organism evidence="2 3">
    <name type="scientific">Haemaphysalis longicornis</name>
    <name type="common">Bush tick</name>
    <dbReference type="NCBI Taxonomy" id="44386"/>
    <lineage>
        <taxon>Eukaryota</taxon>
        <taxon>Metazoa</taxon>
        <taxon>Ecdysozoa</taxon>
        <taxon>Arthropoda</taxon>
        <taxon>Chelicerata</taxon>
        <taxon>Arachnida</taxon>
        <taxon>Acari</taxon>
        <taxon>Parasitiformes</taxon>
        <taxon>Ixodida</taxon>
        <taxon>Ixodoidea</taxon>
        <taxon>Ixodidae</taxon>
        <taxon>Haemaphysalinae</taxon>
        <taxon>Haemaphysalis</taxon>
    </lineage>
</organism>
<accession>A0A9J6FSM4</accession>
<reference evidence="2 3" key="1">
    <citation type="journal article" date="2020" name="Cell">
        <title>Large-Scale Comparative Analyses of Tick Genomes Elucidate Their Genetic Diversity and Vector Capacities.</title>
        <authorList>
            <consortium name="Tick Genome and Microbiome Consortium (TIGMIC)"/>
            <person name="Jia N."/>
            <person name="Wang J."/>
            <person name="Shi W."/>
            <person name="Du L."/>
            <person name="Sun Y."/>
            <person name="Zhan W."/>
            <person name="Jiang J.F."/>
            <person name="Wang Q."/>
            <person name="Zhang B."/>
            <person name="Ji P."/>
            <person name="Bell-Sakyi L."/>
            <person name="Cui X.M."/>
            <person name="Yuan T.T."/>
            <person name="Jiang B.G."/>
            <person name="Yang W.F."/>
            <person name="Lam T.T."/>
            <person name="Chang Q.C."/>
            <person name="Ding S.J."/>
            <person name="Wang X.J."/>
            <person name="Zhu J.G."/>
            <person name="Ruan X.D."/>
            <person name="Zhao L."/>
            <person name="Wei J.T."/>
            <person name="Ye R.Z."/>
            <person name="Que T.C."/>
            <person name="Du C.H."/>
            <person name="Zhou Y.H."/>
            <person name="Cheng J.X."/>
            <person name="Dai P.F."/>
            <person name="Guo W.B."/>
            <person name="Han X.H."/>
            <person name="Huang E.J."/>
            <person name="Li L.F."/>
            <person name="Wei W."/>
            <person name="Gao Y.C."/>
            <person name="Liu J.Z."/>
            <person name="Shao H.Z."/>
            <person name="Wang X."/>
            <person name="Wang C.C."/>
            <person name="Yang T.C."/>
            <person name="Huo Q.B."/>
            <person name="Li W."/>
            <person name="Chen H.Y."/>
            <person name="Chen S.E."/>
            <person name="Zhou L.G."/>
            <person name="Ni X.B."/>
            <person name="Tian J.H."/>
            <person name="Sheng Y."/>
            <person name="Liu T."/>
            <person name="Pan Y.S."/>
            <person name="Xia L.Y."/>
            <person name="Li J."/>
            <person name="Zhao F."/>
            <person name="Cao W.C."/>
        </authorList>
    </citation>
    <scope>NUCLEOTIDE SEQUENCE [LARGE SCALE GENOMIC DNA]</scope>
    <source>
        <strain evidence="2">HaeL-2018</strain>
    </source>
</reference>
<feature type="region of interest" description="Disordered" evidence="1">
    <location>
        <begin position="1"/>
        <end position="89"/>
    </location>
</feature>
<dbReference type="AlphaFoldDB" id="A0A9J6FSM4"/>
<comment type="caution">
    <text evidence="2">The sequence shown here is derived from an EMBL/GenBank/DDBJ whole genome shotgun (WGS) entry which is preliminary data.</text>
</comment>
<keyword evidence="3" id="KW-1185">Reference proteome</keyword>